<dbReference type="PANTHER" id="PTHR22726">
    <property type="entry name" value="METALLOENDOPEPTIDASE OMA1"/>
    <property type="match status" value="1"/>
</dbReference>
<evidence type="ECO:0000313" key="10">
    <source>
        <dbReference type="EMBL" id="MCG6503900.1"/>
    </source>
</evidence>
<organism evidence="10 11">
    <name type="scientific">Kingella pumchi</name>
    <dbReference type="NCBI Taxonomy" id="2779506"/>
    <lineage>
        <taxon>Bacteria</taxon>
        <taxon>Pseudomonadati</taxon>
        <taxon>Pseudomonadota</taxon>
        <taxon>Betaproteobacteria</taxon>
        <taxon>Neisseriales</taxon>
        <taxon>Neisseriaceae</taxon>
        <taxon>Kingella</taxon>
    </lineage>
</organism>
<evidence type="ECO:0000256" key="1">
    <source>
        <dbReference type="ARBA" id="ARBA00022670"/>
    </source>
</evidence>
<accession>A0ABS9NMI4</accession>
<dbReference type="PANTHER" id="PTHR22726:SF1">
    <property type="entry name" value="METALLOENDOPEPTIDASE OMA1, MITOCHONDRIAL"/>
    <property type="match status" value="1"/>
</dbReference>
<evidence type="ECO:0000256" key="2">
    <source>
        <dbReference type="ARBA" id="ARBA00022723"/>
    </source>
</evidence>
<feature type="region of interest" description="Disordered" evidence="7">
    <location>
        <begin position="256"/>
        <end position="281"/>
    </location>
</feature>
<dbReference type="CDD" id="cd07331">
    <property type="entry name" value="M48C_Oma1_like"/>
    <property type="match status" value="1"/>
</dbReference>
<keyword evidence="8" id="KW-0732">Signal</keyword>
<feature type="domain" description="Peptidase M48" evidence="9">
    <location>
        <begin position="56"/>
        <end position="244"/>
    </location>
</feature>
<evidence type="ECO:0000256" key="7">
    <source>
        <dbReference type="SAM" id="MobiDB-lite"/>
    </source>
</evidence>
<dbReference type="Pfam" id="PF01435">
    <property type="entry name" value="Peptidase_M48"/>
    <property type="match status" value="1"/>
</dbReference>
<keyword evidence="2" id="KW-0479">Metal-binding</keyword>
<sequence length="281" mass="30703">MNFKAKLSAIALMLPLAACNVIDSASINQQSENSYRQVVQQARSKNVVDNSSPTAQRIRRVYQRLLPHAKAANQTGQQFNWELTVIRSDELNAWAMPGGKMAVYTGIVEKLKLSDDETAAIIGHEMTHALLEHSKKEANRSVGIGIGAQLGASILTAATGVDGQLINTGVGLATDLGLNKPFSRKAEREADLGGLRLMAQAGYDPRAAVTVWEKMNRMNDNNNMANKILSTHPTNNERIQLIRNELPNVMPIYEQARRGGASVRTDSPSAPAAKKPARRRR</sequence>
<evidence type="ECO:0000256" key="5">
    <source>
        <dbReference type="ARBA" id="ARBA00023049"/>
    </source>
</evidence>
<evidence type="ECO:0000256" key="6">
    <source>
        <dbReference type="RuleBase" id="RU003983"/>
    </source>
</evidence>
<keyword evidence="3 6" id="KW-0378">Hydrolase</keyword>
<comment type="caution">
    <text evidence="10">The sequence shown here is derived from an EMBL/GenBank/DDBJ whole genome shotgun (WGS) entry which is preliminary data.</text>
</comment>
<comment type="cofactor">
    <cofactor evidence="6">
        <name>Zn(2+)</name>
        <dbReference type="ChEBI" id="CHEBI:29105"/>
    </cofactor>
    <text evidence="6">Binds 1 zinc ion per subunit.</text>
</comment>
<evidence type="ECO:0000256" key="4">
    <source>
        <dbReference type="ARBA" id="ARBA00022833"/>
    </source>
</evidence>
<dbReference type="Proteomes" id="UP001298424">
    <property type="component" value="Unassembled WGS sequence"/>
</dbReference>
<keyword evidence="1 6" id="KW-0645">Protease</keyword>
<feature type="signal peptide" evidence="8">
    <location>
        <begin position="1"/>
        <end position="20"/>
    </location>
</feature>
<evidence type="ECO:0000256" key="3">
    <source>
        <dbReference type="ARBA" id="ARBA00022801"/>
    </source>
</evidence>
<keyword evidence="5 6" id="KW-0482">Metalloprotease</keyword>
<dbReference type="InterPro" id="IPR051156">
    <property type="entry name" value="Mito/Outer_Membr_Metalloprot"/>
</dbReference>
<comment type="similarity">
    <text evidence="6">Belongs to the peptidase M48 family.</text>
</comment>
<dbReference type="InterPro" id="IPR001915">
    <property type="entry name" value="Peptidase_M48"/>
</dbReference>
<feature type="chain" id="PRO_5047292642" evidence="8">
    <location>
        <begin position="21"/>
        <end position="281"/>
    </location>
</feature>
<keyword evidence="4 6" id="KW-0862">Zinc</keyword>
<protein>
    <submittedName>
        <fullName evidence="10">M48 family metallopeptidase</fullName>
    </submittedName>
</protein>
<keyword evidence="11" id="KW-1185">Reference proteome</keyword>
<dbReference type="RefSeq" id="WP_238746544.1">
    <property type="nucleotide sequence ID" value="NZ_JAKOOW010000022.1"/>
</dbReference>
<dbReference type="Gene3D" id="3.30.2010.10">
    <property type="entry name" value="Metalloproteases ('zincins'), catalytic domain"/>
    <property type="match status" value="1"/>
</dbReference>
<evidence type="ECO:0000313" key="11">
    <source>
        <dbReference type="Proteomes" id="UP001298424"/>
    </source>
</evidence>
<evidence type="ECO:0000256" key="8">
    <source>
        <dbReference type="SAM" id="SignalP"/>
    </source>
</evidence>
<dbReference type="EMBL" id="JAKOOW010000022">
    <property type="protein sequence ID" value="MCG6503900.1"/>
    <property type="molecule type" value="Genomic_DNA"/>
</dbReference>
<reference evidence="10 11" key="1">
    <citation type="submission" date="2022-02" db="EMBL/GenBank/DDBJ databases">
        <title>Genome sequence data of Kingella unionensis sp. nov. strain CICC 24913 (CCUG 75125).</title>
        <authorList>
            <person name="Xiao M."/>
        </authorList>
    </citation>
    <scope>NUCLEOTIDE SEQUENCE [LARGE SCALE GENOMIC DNA]</scope>
    <source>
        <strain evidence="10 11">CICC 24913</strain>
    </source>
</reference>
<name>A0ABS9NMI4_9NEIS</name>
<proteinExistence type="inferred from homology"/>
<evidence type="ECO:0000259" key="9">
    <source>
        <dbReference type="Pfam" id="PF01435"/>
    </source>
</evidence>
<gene>
    <name evidence="10" type="ORF">MB824_05260</name>
</gene>